<accession>A0A4Y5TS55</accession>
<feature type="region of interest" description="Disordered" evidence="1">
    <location>
        <begin position="41"/>
        <end position="86"/>
    </location>
</feature>
<evidence type="ECO:0000256" key="1">
    <source>
        <dbReference type="SAM" id="MobiDB-lite"/>
    </source>
</evidence>
<organism evidence="2 3">
    <name type="scientific">Klebsiella phage Marfa</name>
    <dbReference type="NCBI Taxonomy" id="2587809"/>
    <lineage>
        <taxon>Viruses</taxon>
        <taxon>Duplodnaviria</taxon>
        <taxon>Heunggongvirae</taxon>
        <taxon>Uroviricota</taxon>
        <taxon>Caudoviricetes</taxon>
        <taxon>Marfavirus</taxon>
        <taxon>Marfavirus marfa</taxon>
    </lineage>
</organism>
<keyword evidence="3" id="KW-1185">Reference proteome</keyword>
<proteinExistence type="predicted"/>
<evidence type="ECO:0000313" key="2">
    <source>
        <dbReference type="EMBL" id="QDB71829.1"/>
    </source>
</evidence>
<dbReference type="InterPro" id="IPR035114">
    <property type="entry name" value="GP67"/>
</dbReference>
<gene>
    <name evidence="2" type="ORF">CPT_Marfa_183</name>
</gene>
<name>A0A4Y5TS55_9CAUD</name>
<feature type="compositionally biased region" description="Acidic residues" evidence="1">
    <location>
        <begin position="46"/>
        <end position="63"/>
    </location>
</feature>
<dbReference type="Pfam" id="PF17634">
    <property type="entry name" value="GP67"/>
    <property type="match status" value="1"/>
</dbReference>
<dbReference type="EMBL" id="MN044033">
    <property type="protein sequence ID" value="QDB71829.1"/>
    <property type="molecule type" value="Genomic_DNA"/>
</dbReference>
<dbReference type="Proteomes" id="UP000320940">
    <property type="component" value="Segment"/>
</dbReference>
<protein>
    <submittedName>
        <fullName evidence="2">Prohead core protein</fullName>
    </submittedName>
</protein>
<evidence type="ECO:0000313" key="3">
    <source>
        <dbReference type="Proteomes" id="UP000320940"/>
    </source>
</evidence>
<sequence>MEELMEAIKANDLVAVRKAVAPLLQERTSSLIEELKVKIASSVMIEGEEPEEDSEDDADDDDEKKENKNDDDADEGDDDDDDEDDE</sequence>
<reference evidence="3" key="1">
    <citation type="submission" date="2019-06" db="EMBL/GenBank/DDBJ databases">
        <title>Complete genome of the novel Klebsiella pneumoniae phage Marfa.</title>
        <authorList>
            <person name="Harb L."/>
            <person name="Boeckman J."/>
            <person name="Newkirk H."/>
            <person name="Liu M."/>
            <person name="Gill J."/>
            <person name="Ramsey J."/>
        </authorList>
    </citation>
    <scope>NUCLEOTIDE SEQUENCE [LARGE SCALE GENOMIC DNA]</scope>
</reference>
<feature type="compositionally biased region" description="Acidic residues" evidence="1">
    <location>
        <begin position="71"/>
        <end position="86"/>
    </location>
</feature>